<sequence>MRDRLTLSYQPRAPVEIVRAPIPQIRDDQVLVKVTCCGICGTDSHLAEGEFIGKFPLIPGHEIVGVVADVGKDVKGFEKGDRCVADNTILCDSCFHCRRGQYLLCENFESLGVTTDGGFAEYVAVQGKKVYKIHNLTDEEATLVEPTSCAIHGMDRLSPPVGAEALIIGAGPTGNRLILAQLLKLNGASNVVLAANKGVKTQIAQSLNAADVYYELDRENPSAQWEEIKQKYPNGFDVVIEATGAESVANDAINYVRRGGTLMVYGVYSKDAIVKWSPAKIFGDEIKIIGSFAQVHCFPRAVAYLESGKISVKGMVTDVFPIKDYQKALEKLNNKTACKIAVKP</sequence>
<organism evidence="7 8">
    <name type="scientific">Coprinellus micaceus</name>
    <name type="common">Glistening ink-cap mushroom</name>
    <name type="synonym">Coprinus micaceus</name>
    <dbReference type="NCBI Taxonomy" id="71717"/>
    <lineage>
        <taxon>Eukaryota</taxon>
        <taxon>Fungi</taxon>
        <taxon>Dikarya</taxon>
        <taxon>Basidiomycota</taxon>
        <taxon>Agaricomycotina</taxon>
        <taxon>Agaricomycetes</taxon>
        <taxon>Agaricomycetidae</taxon>
        <taxon>Agaricales</taxon>
        <taxon>Agaricineae</taxon>
        <taxon>Psathyrellaceae</taxon>
        <taxon>Coprinellus</taxon>
    </lineage>
</organism>
<dbReference type="Pfam" id="PF08240">
    <property type="entry name" value="ADH_N"/>
    <property type="match status" value="1"/>
</dbReference>
<keyword evidence="1 4" id="KW-0479">Metal-binding</keyword>
<gene>
    <name evidence="7" type="ORF">FA13DRAFT_1628691</name>
</gene>
<dbReference type="SUPFAM" id="SSF50129">
    <property type="entry name" value="GroES-like"/>
    <property type="match status" value="1"/>
</dbReference>
<dbReference type="InterPro" id="IPR050129">
    <property type="entry name" value="Zn_alcohol_dh"/>
</dbReference>
<keyword evidence="8" id="KW-1185">Reference proteome</keyword>
<dbReference type="AlphaFoldDB" id="A0A4Y7TEB3"/>
<reference evidence="7 8" key="1">
    <citation type="journal article" date="2019" name="Nat. Ecol. Evol.">
        <title>Megaphylogeny resolves global patterns of mushroom evolution.</title>
        <authorList>
            <person name="Varga T."/>
            <person name="Krizsan K."/>
            <person name="Foldi C."/>
            <person name="Dima B."/>
            <person name="Sanchez-Garcia M."/>
            <person name="Sanchez-Ramirez S."/>
            <person name="Szollosi G.J."/>
            <person name="Szarkandi J.G."/>
            <person name="Papp V."/>
            <person name="Albert L."/>
            <person name="Andreopoulos W."/>
            <person name="Angelini C."/>
            <person name="Antonin V."/>
            <person name="Barry K.W."/>
            <person name="Bougher N.L."/>
            <person name="Buchanan P."/>
            <person name="Buyck B."/>
            <person name="Bense V."/>
            <person name="Catcheside P."/>
            <person name="Chovatia M."/>
            <person name="Cooper J."/>
            <person name="Damon W."/>
            <person name="Desjardin D."/>
            <person name="Finy P."/>
            <person name="Geml J."/>
            <person name="Haridas S."/>
            <person name="Hughes K."/>
            <person name="Justo A."/>
            <person name="Karasinski D."/>
            <person name="Kautmanova I."/>
            <person name="Kiss B."/>
            <person name="Kocsube S."/>
            <person name="Kotiranta H."/>
            <person name="LaButti K.M."/>
            <person name="Lechner B.E."/>
            <person name="Liimatainen K."/>
            <person name="Lipzen A."/>
            <person name="Lukacs Z."/>
            <person name="Mihaltcheva S."/>
            <person name="Morgado L.N."/>
            <person name="Niskanen T."/>
            <person name="Noordeloos M.E."/>
            <person name="Ohm R.A."/>
            <person name="Ortiz-Santana B."/>
            <person name="Ovrebo C."/>
            <person name="Racz N."/>
            <person name="Riley R."/>
            <person name="Savchenko A."/>
            <person name="Shiryaev A."/>
            <person name="Soop K."/>
            <person name="Spirin V."/>
            <person name="Szebenyi C."/>
            <person name="Tomsovsky M."/>
            <person name="Tulloss R.E."/>
            <person name="Uehling J."/>
            <person name="Grigoriev I.V."/>
            <person name="Vagvolgyi C."/>
            <person name="Papp T."/>
            <person name="Martin F.M."/>
            <person name="Miettinen O."/>
            <person name="Hibbett D.S."/>
            <person name="Nagy L.G."/>
        </authorList>
    </citation>
    <scope>NUCLEOTIDE SEQUENCE [LARGE SCALE GENOMIC DNA]</scope>
    <source>
        <strain evidence="7 8">FP101781</strain>
    </source>
</reference>
<evidence type="ECO:0000256" key="1">
    <source>
        <dbReference type="ARBA" id="ARBA00022723"/>
    </source>
</evidence>
<dbReference type="Pfam" id="PF00107">
    <property type="entry name" value="ADH_zinc_N"/>
    <property type="match status" value="1"/>
</dbReference>
<proteinExistence type="inferred from homology"/>
<comment type="caution">
    <text evidence="7">The sequence shown here is derived from an EMBL/GenBank/DDBJ whole genome shotgun (WGS) entry which is preliminary data.</text>
</comment>
<dbReference type="PANTHER" id="PTHR43401:SF2">
    <property type="entry name" value="L-THREONINE 3-DEHYDROGENASE"/>
    <property type="match status" value="1"/>
</dbReference>
<dbReference type="STRING" id="71717.A0A4Y7TEB3"/>
<feature type="domain" description="Alcohol dehydrogenase-like N-terminal" evidence="6">
    <location>
        <begin position="27"/>
        <end position="134"/>
    </location>
</feature>
<evidence type="ECO:0000256" key="4">
    <source>
        <dbReference type="RuleBase" id="RU361277"/>
    </source>
</evidence>
<keyword evidence="3" id="KW-0560">Oxidoreductase</keyword>
<feature type="domain" description="Alcohol dehydrogenase-like C-terminal" evidence="5">
    <location>
        <begin position="178"/>
        <end position="304"/>
    </location>
</feature>
<dbReference type="EMBL" id="QPFP01000017">
    <property type="protein sequence ID" value="TEB31869.1"/>
    <property type="molecule type" value="Genomic_DNA"/>
</dbReference>
<evidence type="ECO:0000313" key="7">
    <source>
        <dbReference type="EMBL" id="TEB31869.1"/>
    </source>
</evidence>
<dbReference type="CDD" id="cd08234">
    <property type="entry name" value="threonine_DH_like"/>
    <property type="match status" value="1"/>
</dbReference>
<dbReference type="Gene3D" id="3.40.50.720">
    <property type="entry name" value="NAD(P)-binding Rossmann-like Domain"/>
    <property type="match status" value="1"/>
</dbReference>
<dbReference type="SUPFAM" id="SSF51735">
    <property type="entry name" value="NAD(P)-binding Rossmann-fold domains"/>
    <property type="match status" value="1"/>
</dbReference>
<evidence type="ECO:0000256" key="2">
    <source>
        <dbReference type="ARBA" id="ARBA00022833"/>
    </source>
</evidence>
<protein>
    <submittedName>
        <fullName evidence="7">NADP+-dependent D-mannitol dehydrogenase</fullName>
    </submittedName>
</protein>
<keyword evidence="2 4" id="KW-0862">Zinc</keyword>
<dbReference type="PROSITE" id="PS00059">
    <property type="entry name" value="ADH_ZINC"/>
    <property type="match status" value="1"/>
</dbReference>
<evidence type="ECO:0000313" key="8">
    <source>
        <dbReference type="Proteomes" id="UP000298030"/>
    </source>
</evidence>
<dbReference type="Proteomes" id="UP000298030">
    <property type="component" value="Unassembled WGS sequence"/>
</dbReference>
<dbReference type="PANTHER" id="PTHR43401">
    <property type="entry name" value="L-THREONINE 3-DEHYDROGENASE"/>
    <property type="match status" value="1"/>
</dbReference>
<dbReference type="InterPro" id="IPR011032">
    <property type="entry name" value="GroES-like_sf"/>
</dbReference>
<dbReference type="Gene3D" id="3.90.180.10">
    <property type="entry name" value="Medium-chain alcohol dehydrogenases, catalytic domain"/>
    <property type="match status" value="1"/>
</dbReference>
<evidence type="ECO:0000256" key="3">
    <source>
        <dbReference type="ARBA" id="ARBA00023002"/>
    </source>
</evidence>
<accession>A0A4Y7TEB3</accession>
<dbReference type="InterPro" id="IPR036291">
    <property type="entry name" value="NAD(P)-bd_dom_sf"/>
</dbReference>
<evidence type="ECO:0000259" key="5">
    <source>
        <dbReference type="Pfam" id="PF00107"/>
    </source>
</evidence>
<dbReference type="GO" id="GO:0016491">
    <property type="term" value="F:oxidoreductase activity"/>
    <property type="evidence" value="ECO:0007669"/>
    <property type="project" value="UniProtKB-KW"/>
</dbReference>
<dbReference type="InterPro" id="IPR013154">
    <property type="entry name" value="ADH-like_N"/>
</dbReference>
<dbReference type="OrthoDB" id="5363962at2759"/>
<comment type="cofactor">
    <cofactor evidence="4">
        <name>Zn(2+)</name>
        <dbReference type="ChEBI" id="CHEBI:29105"/>
    </cofactor>
</comment>
<name>A0A4Y7TEB3_COPMI</name>
<dbReference type="InterPro" id="IPR002328">
    <property type="entry name" value="ADH_Zn_CS"/>
</dbReference>
<dbReference type="GO" id="GO:0008270">
    <property type="term" value="F:zinc ion binding"/>
    <property type="evidence" value="ECO:0007669"/>
    <property type="project" value="InterPro"/>
</dbReference>
<dbReference type="InterPro" id="IPR013149">
    <property type="entry name" value="ADH-like_C"/>
</dbReference>
<comment type="similarity">
    <text evidence="4">Belongs to the zinc-containing alcohol dehydrogenase family.</text>
</comment>
<evidence type="ECO:0000259" key="6">
    <source>
        <dbReference type="Pfam" id="PF08240"/>
    </source>
</evidence>